<sequence length="98" mass="10404">MAMQSIANLQVVNRNTVSLTPVTVGAMPLAMVAPGEEVKVVSIKGRDNTRRFLENLGFVEGAVVSIVTELAGNVIVSIKESRIAVNKGMAIRILTVKA</sequence>
<dbReference type="HOGENOM" id="CLU_150646_6_0_9"/>
<name>L0F9W8_DESDL</name>
<dbReference type="SMART" id="SM00899">
    <property type="entry name" value="FeoA"/>
    <property type="match status" value="1"/>
</dbReference>
<keyword evidence="1" id="KW-0408">Iron</keyword>
<dbReference type="InterPro" id="IPR007167">
    <property type="entry name" value="Fe-transptr_FeoA-like"/>
</dbReference>
<evidence type="ECO:0000256" key="1">
    <source>
        <dbReference type="ARBA" id="ARBA00023004"/>
    </source>
</evidence>
<evidence type="ECO:0000313" key="4">
    <source>
        <dbReference type="Proteomes" id="UP000010797"/>
    </source>
</evidence>
<dbReference type="PANTHER" id="PTHR43151:SF1">
    <property type="entry name" value="SSR2333 PROTEIN"/>
    <property type="match status" value="1"/>
</dbReference>
<evidence type="ECO:0000313" key="3">
    <source>
        <dbReference type="EMBL" id="AGA69825.1"/>
    </source>
</evidence>
<dbReference type="Gene3D" id="2.30.30.90">
    <property type="match status" value="1"/>
</dbReference>
<keyword evidence="4" id="KW-1185">Reference proteome</keyword>
<gene>
    <name evidence="3" type="ordered locus">Desdi_2401</name>
</gene>
<feature type="domain" description="Ferrous iron transporter FeoA-like" evidence="2">
    <location>
        <begin position="27"/>
        <end position="97"/>
    </location>
</feature>
<dbReference type="eggNOG" id="COG1918">
    <property type="taxonomic scope" value="Bacteria"/>
</dbReference>
<dbReference type="AlphaFoldDB" id="L0F9W8"/>
<dbReference type="STRING" id="871963.Desdi_2401"/>
<dbReference type="InterPro" id="IPR053184">
    <property type="entry name" value="FeoA-like"/>
</dbReference>
<dbReference type="GO" id="GO:0046914">
    <property type="term" value="F:transition metal ion binding"/>
    <property type="evidence" value="ECO:0007669"/>
    <property type="project" value="InterPro"/>
</dbReference>
<dbReference type="InterPro" id="IPR038157">
    <property type="entry name" value="FeoA_core_dom"/>
</dbReference>
<organism evidence="3 4">
    <name type="scientific">Desulfitobacterium dichloroeliminans (strain LMG P-21439 / DCA1)</name>
    <dbReference type="NCBI Taxonomy" id="871963"/>
    <lineage>
        <taxon>Bacteria</taxon>
        <taxon>Bacillati</taxon>
        <taxon>Bacillota</taxon>
        <taxon>Clostridia</taxon>
        <taxon>Eubacteriales</taxon>
        <taxon>Desulfitobacteriaceae</taxon>
        <taxon>Desulfitobacterium</taxon>
    </lineage>
</organism>
<accession>L0F9W8</accession>
<dbReference type="Pfam" id="PF04023">
    <property type="entry name" value="FeoA"/>
    <property type="match status" value="1"/>
</dbReference>
<dbReference type="SUPFAM" id="SSF50037">
    <property type="entry name" value="C-terminal domain of transcriptional repressors"/>
    <property type="match status" value="1"/>
</dbReference>
<evidence type="ECO:0000259" key="2">
    <source>
        <dbReference type="SMART" id="SM00899"/>
    </source>
</evidence>
<dbReference type="InterPro" id="IPR008988">
    <property type="entry name" value="Transcriptional_repressor_C"/>
</dbReference>
<dbReference type="EMBL" id="CP003344">
    <property type="protein sequence ID" value="AGA69825.1"/>
    <property type="molecule type" value="Genomic_DNA"/>
</dbReference>
<dbReference type="PANTHER" id="PTHR43151">
    <property type="entry name" value="FEOA FAMILY PROTEIN"/>
    <property type="match status" value="1"/>
</dbReference>
<reference evidence="4" key="1">
    <citation type="submission" date="2012-02" db="EMBL/GenBank/DDBJ databases">
        <title>Complete sequence of Desulfitobacterium dichloroeliminans LMG P-21439.</title>
        <authorList>
            <person name="Lucas S."/>
            <person name="Han J."/>
            <person name="Lapidus A."/>
            <person name="Cheng J.-F."/>
            <person name="Goodwin L."/>
            <person name="Pitluck S."/>
            <person name="Peters L."/>
            <person name="Ovchinnikova G."/>
            <person name="Teshima H."/>
            <person name="Detter J.C."/>
            <person name="Han C."/>
            <person name="Tapia R."/>
            <person name="Land M."/>
            <person name="Hauser L."/>
            <person name="Kyrpides N."/>
            <person name="Ivanova N."/>
            <person name="Pagani I."/>
            <person name="Kruse T."/>
            <person name="de Vos W.M."/>
            <person name="Boon N."/>
            <person name="Smidt H."/>
            <person name="Woyke T."/>
        </authorList>
    </citation>
    <scope>NUCLEOTIDE SEQUENCE [LARGE SCALE GENOMIC DNA]</scope>
    <source>
        <strain evidence="4">LMG P-21439 / DCA1</strain>
    </source>
</reference>
<dbReference type="Proteomes" id="UP000010797">
    <property type="component" value="Chromosome"/>
</dbReference>
<protein>
    <submittedName>
        <fullName evidence="3">Fe2+ transport system protein A</fullName>
    </submittedName>
</protein>
<dbReference type="KEGG" id="ddl:Desdi_2401"/>
<proteinExistence type="predicted"/>